<evidence type="ECO:0000256" key="6">
    <source>
        <dbReference type="SAM" id="MobiDB-lite"/>
    </source>
</evidence>
<dbReference type="InterPro" id="IPR013324">
    <property type="entry name" value="RNA_pol_sigma_r3/r4-like"/>
</dbReference>
<dbReference type="GO" id="GO:0006352">
    <property type="term" value="P:DNA-templated transcription initiation"/>
    <property type="evidence" value="ECO:0007669"/>
    <property type="project" value="InterPro"/>
</dbReference>
<feature type="compositionally biased region" description="Polar residues" evidence="6">
    <location>
        <begin position="1"/>
        <end position="11"/>
    </location>
</feature>
<feature type="region of interest" description="Disordered" evidence="6">
    <location>
        <begin position="329"/>
        <end position="349"/>
    </location>
</feature>
<dbReference type="InterPro" id="IPR007630">
    <property type="entry name" value="RNA_pol_sigma70_r4"/>
</dbReference>
<dbReference type="GO" id="GO:0016987">
    <property type="term" value="F:sigma factor activity"/>
    <property type="evidence" value="ECO:0007669"/>
    <property type="project" value="UniProtKB-KW"/>
</dbReference>
<organism evidence="9 10">
    <name type="scientific">Chondromyces crocatus</name>
    <dbReference type="NCBI Taxonomy" id="52"/>
    <lineage>
        <taxon>Bacteria</taxon>
        <taxon>Pseudomonadati</taxon>
        <taxon>Myxococcota</taxon>
        <taxon>Polyangia</taxon>
        <taxon>Polyangiales</taxon>
        <taxon>Polyangiaceae</taxon>
        <taxon>Chondromyces</taxon>
    </lineage>
</organism>
<proteinExistence type="inferred from homology"/>
<dbReference type="InterPro" id="IPR009042">
    <property type="entry name" value="RNA_pol_sigma70_r1_2"/>
</dbReference>
<feature type="region of interest" description="Disordered" evidence="6">
    <location>
        <begin position="1"/>
        <end position="59"/>
    </location>
</feature>
<evidence type="ECO:0000313" key="9">
    <source>
        <dbReference type="EMBL" id="AKT42455.1"/>
    </source>
</evidence>
<evidence type="ECO:0000256" key="4">
    <source>
        <dbReference type="ARBA" id="ARBA00023163"/>
    </source>
</evidence>
<dbReference type="SUPFAM" id="SSF88659">
    <property type="entry name" value="Sigma3 and sigma4 domains of RNA polymerase sigma factors"/>
    <property type="match status" value="2"/>
</dbReference>
<keyword evidence="1 5" id="KW-0805">Transcription regulation</keyword>
<dbReference type="InterPro" id="IPR000943">
    <property type="entry name" value="RNA_pol_sigma70"/>
</dbReference>
<dbReference type="PANTHER" id="PTHR30603">
    <property type="entry name" value="RNA POLYMERASE SIGMA FACTOR RPO"/>
    <property type="match status" value="1"/>
</dbReference>
<keyword evidence="2 5" id="KW-0731">Sigma factor</keyword>
<dbReference type="Pfam" id="PF04539">
    <property type="entry name" value="Sigma70_r3"/>
    <property type="match status" value="1"/>
</dbReference>
<evidence type="ECO:0000256" key="1">
    <source>
        <dbReference type="ARBA" id="ARBA00023015"/>
    </source>
</evidence>
<feature type="compositionally biased region" description="Basic and acidic residues" evidence="6">
    <location>
        <begin position="332"/>
        <end position="347"/>
    </location>
</feature>
<dbReference type="InterPro" id="IPR014284">
    <property type="entry name" value="RNA_pol_sigma-70_dom"/>
</dbReference>
<keyword evidence="3 5" id="KW-0238">DNA-binding</keyword>
<dbReference type="KEGG" id="ccro:CMC5_066810"/>
<dbReference type="Gene3D" id="1.20.120.1810">
    <property type="match status" value="1"/>
</dbReference>
<dbReference type="InterPro" id="IPR050239">
    <property type="entry name" value="Sigma-70_RNA_pol_init_factors"/>
</dbReference>
<comment type="function">
    <text evidence="5">Sigma factors are initiation factors that promote the attachment of RNA polymerase to specific initiation sites and are then released.</text>
</comment>
<evidence type="ECO:0000256" key="5">
    <source>
        <dbReference type="RuleBase" id="RU362124"/>
    </source>
</evidence>
<protein>
    <recommendedName>
        <fullName evidence="5">RNA polymerase sigma factor</fullName>
    </recommendedName>
</protein>
<evidence type="ECO:0000256" key="2">
    <source>
        <dbReference type="ARBA" id="ARBA00023082"/>
    </source>
</evidence>
<dbReference type="InterPro" id="IPR007624">
    <property type="entry name" value="RNA_pol_sigma70_r3"/>
</dbReference>
<name>A0A0K1ENE4_CHOCO</name>
<dbReference type="AlphaFoldDB" id="A0A0K1ENE4"/>
<dbReference type="Gene3D" id="1.10.10.10">
    <property type="entry name" value="Winged helix-like DNA-binding domain superfamily/Winged helix DNA-binding domain"/>
    <property type="match status" value="2"/>
</dbReference>
<dbReference type="GO" id="GO:0003677">
    <property type="term" value="F:DNA binding"/>
    <property type="evidence" value="ECO:0007669"/>
    <property type="project" value="UniProtKB-KW"/>
</dbReference>
<dbReference type="PROSITE" id="PS00716">
    <property type="entry name" value="SIGMA70_2"/>
    <property type="match status" value="1"/>
</dbReference>
<dbReference type="PROSITE" id="PS00715">
    <property type="entry name" value="SIGMA70_1"/>
    <property type="match status" value="1"/>
</dbReference>
<evidence type="ECO:0000256" key="3">
    <source>
        <dbReference type="ARBA" id="ARBA00023125"/>
    </source>
</evidence>
<dbReference type="PANTHER" id="PTHR30603:SF47">
    <property type="entry name" value="RNA POLYMERASE SIGMA FACTOR SIGD, CHLOROPLASTIC"/>
    <property type="match status" value="1"/>
</dbReference>
<dbReference type="InterPro" id="IPR013325">
    <property type="entry name" value="RNA_pol_sigma_r2"/>
</dbReference>
<dbReference type="InterPro" id="IPR007627">
    <property type="entry name" value="RNA_pol_sigma70_r2"/>
</dbReference>
<reference evidence="9 10" key="1">
    <citation type="submission" date="2015-07" db="EMBL/GenBank/DDBJ databases">
        <title>Genome analysis of myxobacterium Chondromyces crocatus Cm c5 reveals a high potential for natural compound synthesis and the genetic basis for the loss of fruiting body formation.</title>
        <authorList>
            <person name="Zaburannyi N."/>
            <person name="Bunk B."/>
            <person name="Maier J."/>
            <person name="Overmann J."/>
            <person name="Mueller R."/>
        </authorList>
    </citation>
    <scope>NUCLEOTIDE SEQUENCE [LARGE SCALE GENOMIC DNA]</scope>
    <source>
        <strain evidence="9 10">Cm c5</strain>
    </source>
</reference>
<evidence type="ECO:0000259" key="7">
    <source>
        <dbReference type="PROSITE" id="PS00715"/>
    </source>
</evidence>
<dbReference type="PATRIC" id="fig|52.7.peg.7340"/>
<sequence length="475" mass="52402">MALKTKSSISLRQGELHRNESELEAHAGSSATLRPSMEQENRGPVSSLAEALAGSSPASRVRALREREVEPDFASPDATDLYLAELSGSQPLTRDGEIDLGRRIEAAEDASLRTWVRSPIALRVLASLADDVQAGRVVIQDLLLNPDADDPAGQAAPLRLAQLLQLARSVMTLTGSNAEAALEGLAAGLCEVRLDPSVGDRITQALRDVARSGSPESEGATSTLRAFSKARAGSARAKAELVQANLRLVMATARHYQRRGVPLLDLVQEGNLGLMRAADKFDYRRGYRFSTYAGWWIKQAIERALLYQGRIVKMPVHLADSRRKVLRSRKALSQEHAREPSPEEIAEHSGLPLAKVKAVRDLSMEPISLDAPIDEEGDARYGDFLPSDTVTPDEALAQRRMMEQTRDLLEGLTPREREVLRLRYGLDGETDHTLEEIGRSFSLSRERIRQIESKALEKLRSRSRDRHLATYLDGT</sequence>
<dbReference type="Pfam" id="PF00140">
    <property type="entry name" value="Sigma70_r1_2"/>
    <property type="match status" value="1"/>
</dbReference>
<dbReference type="PRINTS" id="PR00046">
    <property type="entry name" value="SIGMA70FCT"/>
</dbReference>
<dbReference type="Proteomes" id="UP000067626">
    <property type="component" value="Chromosome"/>
</dbReference>
<dbReference type="InterPro" id="IPR036388">
    <property type="entry name" value="WH-like_DNA-bd_sf"/>
</dbReference>
<dbReference type="EMBL" id="CP012159">
    <property type="protein sequence ID" value="AKT42455.1"/>
    <property type="molecule type" value="Genomic_DNA"/>
</dbReference>
<evidence type="ECO:0000259" key="8">
    <source>
        <dbReference type="PROSITE" id="PS00716"/>
    </source>
</evidence>
<feature type="compositionally biased region" description="Basic and acidic residues" evidence="6">
    <location>
        <begin position="14"/>
        <end position="25"/>
    </location>
</feature>
<dbReference type="SUPFAM" id="SSF88946">
    <property type="entry name" value="Sigma2 domain of RNA polymerase sigma factors"/>
    <property type="match status" value="1"/>
</dbReference>
<dbReference type="NCBIfam" id="TIGR02937">
    <property type="entry name" value="sigma70-ECF"/>
    <property type="match status" value="1"/>
</dbReference>
<dbReference type="STRING" id="52.CMC5_066810"/>
<keyword evidence="4 5" id="KW-0804">Transcription</keyword>
<comment type="similarity">
    <text evidence="5">Belongs to the sigma-70 factor family.</text>
</comment>
<feature type="domain" description="RNA polymerase sigma-70" evidence="8">
    <location>
        <begin position="433"/>
        <end position="459"/>
    </location>
</feature>
<dbReference type="CDD" id="cd06171">
    <property type="entry name" value="Sigma70_r4"/>
    <property type="match status" value="1"/>
</dbReference>
<gene>
    <name evidence="9" type="ORF">CMC5_066810</name>
</gene>
<accession>A0A0K1ENE4</accession>
<dbReference type="Pfam" id="PF04545">
    <property type="entry name" value="Sigma70_r4"/>
    <property type="match status" value="1"/>
</dbReference>
<keyword evidence="10" id="KW-1185">Reference proteome</keyword>
<evidence type="ECO:0000313" key="10">
    <source>
        <dbReference type="Proteomes" id="UP000067626"/>
    </source>
</evidence>
<dbReference type="Pfam" id="PF04542">
    <property type="entry name" value="Sigma70_r2"/>
    <property type="match status" value="1"/>
</dbReference>
<feature type="domain" description="RNA polymerase sigma-70" evidence="7">
    <location>
        <begin position="265"/>
        <end position="278"/>
    </location>
</feature>